<dbReference type="Pfam" id="PF13927">
    <property type="entry name" value="Ig_3"/>
    <property type="match status" value="1"/>
</dbReference>
<dbReference type="OrthoDB" id="9355041at2759"/>
<evidence type="ECO:0000256" key="1">
    <source>
        <dbReference type="ARBA" id="ARBA00004496"/>
    </source>
</evidence>
<evidence type="ECO:0000256" key="5">
    <source>
        <dbReference type="ARBA" id="ARBA00023157"/>
    </source>
</evidence>
<evidence type="ECO:0000256" key="7">
    <source>
        <dbReference type="SAM" id="MobiDB-lite"/>
    </source>
</evidence>
<reference evidence="11" key="1">
    <citation type="submission" date="2017-11" db="EMBL/GenBank/DDBJ databases">
        <authorList>
            <person name="Lima N.C."/>
            <person name="Parody-Merino A.M."/>
            <person name="Battley P.F."/>
            <person name="Fidler A.E."/>
            <person name="Prosdocimi F."/>
        </authorList>
    </citation>
    <scope>NUCLEOTIDE SEQUENCE [LARGE SCALE GENOMIC DNA]</scope>
</reference>
<feature type="domain" description="Ig-like" evidence="8">
    <location>
        <begin position="634"/>
        <end position="719"/>
    </location>
</feature>
<feature type="domain" description="Fibronectin type-III" evidence="9">
    <location>
        <begin position="870"/>
        <end position="967"/>
    </location>
</feature>
<name>A0A2I0TDV0_LIMLA</name>
<dbReference type="GO" id="GO:0055013">
    <property type="term" value="P:cardiac muscle cell development"/>
    <property type="evidence" value="ECO:0007669"/>
    <property type="project" value="UniProtKB-ARBA"/>
</dbReference>
<dbReference type="InterPro" id="IPR003598">
    <property type="entry name" value="Ig_sub2"/>
</dbReference>
<dbReference type="PROSITE" id="PS50853">
    <property type="entry name" value="FN3"/>
    <property type="match status" value="1"/>
</dbReference>
<evidence type="ECO:0000256" key="2">
    <source>
        <dbReference type="ARBA" id="ARBA00022490"/>
    </source>
</evidence>
<dbReference type="FunFam" id="2.60.40.10:FF:000228">
    <property type="entry name" value="obscurin isoform X4"/>
    <property type="match status" value="5"/>
</dbReference>
<dbReference type="Gene3D" id="2.60.40.10">
    <property type="entry name" value="Immunoglobulins"/>
    <property type="match status" value="13"/>
</dbReference>
<dbReference type="CDD" id="cd00096">
    <property type="entry name" value="Ig"/>
    <property type="match status" value="3"/>
</dbReference>
<evidence type="ECO:0000256" key="4">
    <source>
        <dbReference type="ARBA" id="ARBA00022737"/>
    </source>
</evidence>
<dbReference type="GO" id="GO:0003007">
    <property type="term" value="P:heart morphogenesis"/>
    <property type="evidence" value="ECO:0007669"/>
    <property type="project" value="UniProtKB-ARBA"/>
</dbReference>
<feature type="domain" description="Ig-like" evidence="8">
    <location>
        <begin position="966"/>
        <end position="1050"/>
    </location>
</feature>
<accession>A0A2I0TDV0</accession>
<feature type="domain" description="Ig-like" evidence="8">
    <location>
        <begin position="15"/>
        <end position="99"/>
    </location>
</feature>
<dbReference type="SUPFAM" id="SSF48726">
    <property type="entry name" value="Immunoglobulin"/>
    <property type="match status" value="12"/>
</dbReference>
<dbReference type="InterPro" id="IPR052385">
    <property type="entry name" value="Obscurin/Obscurin-like_Reg"/>
</dbReference>
<reference evidence="11" key="2">
    <citation type="submission" date="2017-12" db="EMBL/GenBank/DDBJ databases">
        <title>Genome sequence of the Bar-tailed Godwit (Limosa lapponica baueri).</title>
        <authorList>
            <person name="Lima N.C.B."/>
            <person name="Parody-Merino A.M."/>
            <person name="Battley P.F."/>
            <person name="Fidler A.E."/>
            <person name="Prosdocimi F."/>
        </authorList>
    </citation>
    <scope>NUCLEOTIDE SEQUENCE [LARGE SCALE GENOMIC DNA]</scope>
</reference>
<evidence type="ECO:0000256" key="3">
    <source>
        <dbReference type="ARBA" id="ARBA00022553"/>
    </source>
</evidence>
<dbReference type="InterPro" id="IPR003961">
    <property type="entry name" value="FN3_dom"/>
</dbReference>
<feature type="domain" description="Ig-like" evidence="8">
    <location>
        <begin position="372"/>
        <end position="456"/>
    </location>
</feature>
<dbReference type="InterPro" id="IPR007110">
    <property type="entry name" value="Ig-like_dom"/>
</dbReference>
<dbReference type="FunFam" id="2.60.40.10:FF:000523">
    <property type="entry name" value="obscurin isoform X4"/>
    <property type="match status" value="1"/>
</dbReference>
<dbReference type="SMART" id="SM00015">
    <property type="entry name" value="IQ"/>
    <property type="match status" value="1"/>
</dbReference>
<evidence type="ECO:0000313" key="11">
    <source>
        <dbReference type="Proteomes" id="UP000233556"/>
    </source>
</evidence>
<protein>
    <submittedName>
        <fullName evidence="10">Obscurin</fullName>
    </submittedName>
</protein>
<feature type="compositionally biased region" description="Low complexity" evidence="7">
    <location>
        <begin position="1366"/>
        <end position="1377"/>
    </location>
</feature>
<comment type="subcellular location">
    <subcellularLocation>
        <location evidence="1">Cytoplasm</location>
    </subcellularLocation>
</comment>
<dbReference type="InterPro" id="IPR036116">
    <property type="entry name" value="FN3_sf"/>
</dbReference>
<dbReference type="InterPro" id="IPR013106">
    <property type="entry name" value="Ig_V-set"/>
</dbReference>
<dbReference type="FunFam" id="2.60.40.10:FF:000421">
    <property type="entry name" value="LOW QUALITY PROTEIN: obscurin"/>
    <property type="match status" value="2"/>
</dbReference>
<dbReference type="InterPro" id="IPR000048">
    <property type="entry name" value="IQ_motif_EF-hand-BS"/>
</dbReference>
<dbReference type="Pfam" id="PF00612">
    <property type="entry name" value="IQ"/>
    <property type="match status" value="1"/>
</dbReference>
<dbReference type="SUPFAM" id="SSF49265">
    <property type="entry name" value="Fibronectin type III"/>
    <property type="match status" value="1"/>
</dbReference>
<dbReference type="SMART" id="SM00408">
    <property type="entry name" value="IGc2"/>
    <property type="match status" value="11"/>
</dbReference>
<keyword evidence="6" id="KW-0393">Immunoglobulin domain</keyword>
<dbReference type="Pfam" id="PF07679">
    <property type="entry name" value="I-set"/>
    <property type="match status" value="10"/>
</dbReference>
<dbReference type="InterPro" id="IPR013783">
    <property type="entry name" value="Ig-like_fold"/>
</dbReference>
<organism evidence="10 11">
    <name type="scientific">Limosa lapponica baueri</name>
    <dbReference type="NCBI Taxonomy" id="1758121"/>
    <lineage>
        <taxon>Eukaryota</taxon>
        <taxon>Metazoa</taxon>
        <taxon>Chordata</taxon>
        <taxon>Craniata</taxon>
        <taxon>Vertebrata</taxon>
        <taxon>Euteleostomi</taxon>
        <taxon>Archelosauria</taxon>
        <taxon>Archosauria</taxon>
        <taxon>Dinosauria</taxon>
        <taxon>Saurischia</taxon>
        <taxon>Theropoda</taxon>
        <taxon>Coelurosauria</taxon>
        <taxon>Aves</taxon>
        <taxon>Neognathae</taxon>
        <taxon>Neoaves</taxon>
        <taxon>Charadriiformes</taxon>
        <taxon>Scolopacidae</taxon>
        <taxon>Limosa</taxon>
    </lineage>
</organism>
<feature type="region of interest" description="Disordered" evidence="7">
    <location>
        <begin position="1356"/>
        <end position="1381"/>
    </location>
</feature>
<keyword evidence="3" id="KW-0597">Phosphoprotein</keyword>
<feature type="domain" description="Ig-like" evidence="8">
    <location>
        <begin position="104"/>
        <end position="195"/>
    </location>
</feature>
<dbReference type="InterPro" id="IPR036179">
    <property type="entry name" value="Ig-like_dom_sf"/>
</dbReference>
<dbReference type="SMART" id="SM00409">
    <property type="entry name" value="IG"/>
    <property type="match status" value="12"/>
</dbReference>
<dbReference type="Gene3D" id="1.20.5.190">
    <property type="match status" value="1"/>
</dbReference>
<feature type="domain" description="Ig-like" evidence="8">
    <location>
        <begin position="461"/>
        <end position="549"/>
    </location>
</feature>
<keyword evidence="11" id="KW-1185">Reference proteome</keyword>
<dbReference type="PROSITE" id="PS50835">
    <property type="entry name" value="IG_LIKE"/>
    <property type="match status" value="8"/>
</dbReference>
<sequence length="1506" mass="166816">MTVSAFAVFVISVPPPVFKEKLQSTEAQEEETAILRCEVSQPNAEVKWKKGAQVISSSSKYEIRQEGTIHTLKIYHLKPEDSGKYTCDNGNEQTTATLTVKALPVIFTQPLQNQQAEEGGTITLSCEISKPNATVQWKKAGTVLRPGDKYKMRQTGSLAELTIRNLSGADAGEYTCDTGDQQTTAAVLVKEPEATIVEKLKDVTSYEGEDAVFECRLSRETTQDAQWFLGDVPLQSNEMNEIRVQGTRHTLILRKVTLEDCGSISFKVGQHTSAAQLTVQVAPVTFVKALHSLELQEGGTAHLSCEVSKPDVPVEWRKGTSVIRSSQKCSIKQEGNVHTLVIHDLNRADAGEYSCHAADGKTTAKLEVKALPVLFKHWLKNEEVEEGRTAVLRCELTRPDAPVEWRKGDTVLQPSDKYEIRQEGTRVELFIYEAEAQDAGDYTCDSGDQQTTASLQVKVLPVLFKEELKNVESEEGGTAVLHCEISKPDAPVEWRKGGVVVQPSDKYEMKLKGSIAELIIHGVEPDDCGDYTCSTGYEITTEEAAVIVSGLKNADVFVGESATFTCELSYPGVKNVQWWLDGSPLHNNFVTEISEQDGMIHTLTLNDVACHDSGTVTFRAGSLISSAKLLVKDPTIEVVSPMQDITVDEDGTAEFICQYSRPVHAIWKKNDQEIHADGQRVIIDQDWNVSMLKIKPTVPEDTGIYSCEAEGIKVMAALDVQAKNSIVQGLENVEAVEGGEALFECYLSKPECYNYNWLIDDEPAKTTENTEMVYFENGRRHLLLLKNLTPQDSCRVTFMCSDAVTSAFLTVKGWRLQILQPLTDVEVSPGEKATFSCVLSEAVPINEVAWYNNDIEIQSGEDWEIQADGNNYKLILKKAQLHHSGEVTFASREAIASAKLSVIGYNVERKIPGIGWQSCSKGIIQNTEFTVDDLTPGEPYRFRVSAINKIGASEPVHFPQMVRLEPPVTVTQPLVGGSVSEGEVARLECKLSSETKESVTWFKGKEQIRAGGRYEILSDGKKQTLIIHAFKPEDQDTYTCMVSPEVKSVASLCLEVAMLKEIAREAPPARQPEELVDGHVQPSLPPEAAQEGDLHLLWEALAKKRRMSREPTLDSISEVPEEDEKLQKLKREEAEMSHYYSEEYSTCDELARTGEADFSFTSSDDESRAGTPSLVNYLKKAGKASVSVTSKVQSTSTGKLWKQWEKSSVETVVSASAAQPAEPEMPDLDDPSMNKAAVKIQAAFKGYKVRKEIKQQECPVFTETFKDFSGEPGSTLHLECVAHSKTDMKVRWLKDGEELSDGRYYHIDNYSDGTCSLIITGLDRKDAGKYTCEASNKFGKVSHSAKVVIGTQEPQVVRKEKQVKPSTDSETESSSGSELDDAFRKAGRRLHRLFRAKISTEISDVEEELFVSADEGDIEVVDHQTYREDDQYIYIKFEILSEAKTAATRFREMFGALGIPVEIDILEQGPKKIELRIGKATPPTHGKFAPPLVRPPPPLLTSDTGR</sequence>
<evidence type="ECO:0000259" key="9">
    <source>
        <dbReference type="PROSITE" id="PS50853"/>
    </source>
</evidence>
<feature type="region of interest" description="Disordered" evidence="7">
    <location>
        <begin position="1480"/>
        <end position="1506"/>
    </location>
</feature>
<feature type="domain" description="Ig-like" evidence="8">
    <location>
        <begin position="283"/>
        <end position="367"/>
    </location>
</feature>
<dbReference type="EMBL" id="KZ511973">
    <property type="protein sequence ID" value="PKU31987.1"/>
    <property type="molecule type" value="Genomic_DNA"/>
</dbReference>
<dbReference type="PANTHER" id="PTHR35971:SF5">
    <property type="entry name" value="OBSCURIN LIKE CYTOSKELETAL ADAPTOR 1"/>
    <property type="match status" value="1"/>
</dbReference>
<proteinExistence type="predicted"/>
<dbReference type="FunFam" id="2.60.40.10:FF:000107">
    <property type="entry name" value="Myosin, light chain kinase a"/>
    <property type="match status" value="1"/>
</dbReference>
<feature type="domain" description="Ig-like" evidence="8">
    <location>
        <begin position="1259"/>
        <end position="1348"/>
    </location>
</feature>
<keyword evidence="2" id="KW-0963">Cytoplasm</keyword>
<dbReference type="CDD" id="cd23767">
    <property type="entry name" value="IQCD"/>
    <property type="match status" value="1"/>
</dbReference>
<dbReference type="PANTHER" id="PTHR35971">
    <property type="entry name" value="SI:DKEY-31G6.6"/>
    <property type="match status" value="1"/>
</dbReference>
<evidence type="ECO:0000256" key="6">
    <source>
        <dbReference type="ARBA" id="ARBA00023319"/>
    </source>
</evidence>
<dbReference type="GO" id="GO:0005737">
    <property type="term" value="C:cytoplasm"/>
    <property type="evidence" value="ECO:0007669"/>
    <property type="project" value="UniProtKB-SubCell"/>
</dbReference>
<keyword evidence="4" id="KW-0677">Repeat</keyword>
<dbReference type="InterPro" id="IPR013098">
    <property type="entry name" value="Ig_I-set"/>
</dbReference>
<dbReference type="Proteomes" id="UP000233556">
    <property type="component" value="Unassembled WGS sequence"/>
</dbReference>
<dbReference type="InterPro" id="IPR003599">
    <property type="entry name" value="Ig_sub"/>
</dbReference>
<evidence type="ECO:0000259" key="8">
    <source>
        <dbReference type="PROSITE" id="PS50835"/>
    </source>
</evidence>
<gene>
    <name evidence="10" type="ORF">llap_17709</name>
</gene>
<dbReference type="CDD" id="cd00063">
    <property type="entry name" value="FN3"/>
    <property type="match status" value="1"/>
</dbReference>
<dbReference type="SMART" id="SM00406">
    <property type="entry name" value="IGv"/>
    <property type="match status" value="5"/>
</dbReference>
<evidence type="ECO:0000313" key="10">
    <source>
        <dbReference type="EMBL" id="PKU31987.1"/>
    </source>
</evidence>
<dbReference type="PROSITE" id="PS50096">
    <property type="entry name" value="IQ"/>
    <property type="match status" value="1"/>
</dbReference>
<keyword evidence="5" id="KW-1015">Disulfide bond</keyword>